<gene>
    <name evidence="2" type="ORF">GCM10007425_25930</name>
</gene>
<feature type="region of interest" description="Disordered" evidence="1">
    <location>
        <begin position="1"/>
        <end position="50"/>
    </location>
</feature>
<comment type="caution">
    <text evidence="2">The sequence shown here is derived from an EMBL/GenBank/DDBJ whole genome shotgun (WGS) entry which is preliminary data.</text>
</comment>
<name>A0A917LJC6_9BACI</name>
<proteinExistence type="predicted"/>
<dbReference type="RefSeq" id="WP_188615492.1">
    <property type="nucleotide sequence ID" value="NZ_BMJT01000009.1"/>
</dbReference>
<dbReference type="Proteomes" id="UP000616608">
    <property type="component" value="Unassembled WGS sequence"/>
</dbReference>
<reference evidence="2" key="1">
    <citation type="journal article" date="2014" name="Int. J. Syst. Evol. Microbiol.">
        <title>Complete genome sequence of Corynebacterium casei LMG S-19264T (=DSM 44701T), isolated from a smear-ripened cheese.</title>
        <authorList>
            <consortium name="US DOE Joint Genome Institute (JGI-PGF)"/>
            <person name="Walter F."/>
            <person name="Albersmeier A."/>
            <person name="Kalinowski J."/>
            <person name="Ruckert C."/>
        </authorList>
    </citation>
    <scope>NUCLEOTIDE SEQUENCE</scope>
    <source>
        <strain evidence="2">CGMCC 1.15760</strain>
    </source>
</reference>
<evidence type="ECO:0000313" key="3">
    <source>
        <dbReference type="Proteomes" id="UP000616608"/>
    </source>
</evidence>
<dbReference type="EMBL" id="BMJT01000009">
    <property type="protein sequence ID" value="GGG30113.1"/>
    <property type="molecule type" value="Genomic_DNA"/>
</dbReference>
<reference evidence="2" key="2">
    <citation type="submission" date="2020-09" db="EMBL/GenBank/DDBJ databases">
        <authorList>
            <person name="Sun Q."/>
            <person name="Zhou Y."/>
        </authorList>
    </citation>
    <scope>NUCLEOTIDE SEQUENCE</scope>
    <source>
        <strain evidence="2">CGMCC 1.15760</strain>
    </source>
</reference>
<dbReference type="AlphaFoldDB" id="A0A917LJC6"/>
<keyword evidence="3" id="KW-1185">Reference proteome</keyword>
<organism evidence="2 3">
    <name type="scientific">Lysinibacillus alkalisoli</name>
    <dbReference type="NCBI Taxonomy" id="1911548"/>
    <lineage>
        <taxon>Bacteria</taxon>
        <taxon>Bacillati</taxon>
        <taxon>Bacillota</taxon>
        <taxon>Bacilli</taxon>
        <taxon>Bacillales</taxon>
        <taxon>Bacillaceae</taxon>
        <taxon>Lysinibacillus</taxon>
    </lineage>
</organism>
<feature type="region of interest" description="Disordered" evidence="1">
    <location>
        <begin position="119"/>
        <end position="167"/>
    </location>
</feature>
<evidence type="ECO:0000313" key="2">
    <source>
        <dbReference type="EMBL" id="GGG30113.1"/>
    </source>
</evidence>
<evidence type="ECO:0000256" key="1">
    <source>
        <dbReference type="SAM" id="MobiDB-lite"/>
    </source>
</evidence>
<accession>A0A917LJC6</accession>
<protein>
    <submittedName>
        <fullName evidence="2">Uncharacterized protein</fullName>
    </submittedName>
</protein>
<sequence length="295" mass="34218">MNWFKKQVNKIFATEDKEHGDKTTSPPQPKSEPTEDKRENFSFPLIPDDETNLTLTTEQESTYENEGRVFNIEGWQQDKQEIPGLREDDICEMDQPKLHELLAARSKKVYQRFDDSTFTQRQPLKKRQNMRIEPIVEKEDLPISPPSHKIPFKAEDVPSPVHGFIKPSPMSEKIAQRMQTQQNDALYVEPKPVRKIKLDTEPIANRHVTDEELATPTILREEPIVKVPKERNKHEVVEVIKPPLQEPKNQDVNIIEAPALNSDSFTEKEPQEKVMPFNVIMLKSDKAKQKRKPTS</sequence>
<feature type="compositionally biased region" description="Basic and acidic residues" evidence="1">
    <location>
        <begin position="13"/>
        <end position="22"/>
    </location>
</feature>